<dbReference type="Gene3D" id="1.25.40.10">
    <property type="entry name" value="Tetratricopeptide repeat domain"/>
    <property type="match status" value="2"/>
</dbReference>
<dbReference type="PROSITE" id="PS50011">
    <property type="entry name" value="PROTEIN_KINASE_DOM"/>
    <property type="match status" value="1"/>
</dbReference>
<dbReference type="InterPro" id="IPR019734">
    <property type="entry name" value="TPR_rpt"/>
</dbReference>
<dbReference type="SMART" id="SM00220">
    <property type="entry name" value="S_TKc"/>
    <property type="match status" value="1"/>
</dbReference>
<dbReference type="PANTHER" id="PTHR43289">
    <property type="entry name" value="MITOGEN-ACTIVATED PROTEIN KINASE KINASE KINASE 20-RELATED"/>
    <property type="match status" value="1"/>
</dbReference>
<evidence type="ECO:0000256" key="2">
    <source>
        <dbReference type="ARBA" id="ARBA00022741"/>
    </source>
</evidence>
<evidence type="ECO:0000313" key="8">
    <source>
        <dbReference type="EMBL" id="TXS94173.1"/>
    </source>
</evidence>
<proteinExistence type="predicted"/>
<dbReference type="Gene3D" id="1.10.510.10">
    <property type="entry name" value="Transferase(Phosphotransferase) domain 1"/>
    <property type="match status" value="1"/>
</dbReference>
<dbReference type="RefSeq" id="WP_148068515.1">
    <property type="nucleotide sequence ID" value="NZ_VRZA01000003.1"/>
</dbReference>
<sequence>MSSELWADMERLFHAALELPPGKRAAFLERECGDNRDLLDAVLELLNNSDTPAELDYIVGASARDWLEQSTLEQGDRAGSYRILRKIGQGGMGTVYLASRADDQYEQQVAIKIINQLAGENADVLRRFQDERQILANLQHPNITRLLDGGSLEDGSPFLVMEYVDGERIDRYCTARSLSVDAILRLFVKVCGAVEHAHQNLVIHRDLKPSNIAIDHDGEPKLMDFGVAKLIRSGGTSEDPQTLMDERVLTPLYASPEQLSGEPVSTLSDVYSLGVILYELMTGHRPFDGADSGTWAYARRVIETEPPSLRKQAGRPVDDSAAPAATPSRRRFNRDLDNIVLKALHRDAARRYQSVAALTRDIENYLARRPVSARPPSLPYLIQRFVQRNRLASVLILSSTITVTALGIALWQQAQVLAVERDVARDQLARTTAVLGLVEEMFTGLHPDNSGGKDVTVREMLDLAAVRLDADSAKAESAAAPARAVIQRIIGQTYNELGLIEPARQQLKEALSLHRGGQIRDDEEKLRALLDLSETYYLAFELEARLELANEALAFSEQLYGRGNLKTLEAASAVASSQHMLGELQQSRDRFADIYQRRRELQGATHRQTLGTLQSLGVLEHWLGNYDAALEDYSRCASQAEQTLGPSNTLTMSCLSRRGLVLETMGRYADAVEALEQHLALAEEVLGPNHPETLRSLHSLADAHRGLGQYAAAEPLFLDVLERRRTALGANHIETLQSEMKLARLYRLMGRYTEARPLIEHAVAEEVRQQGFAHPATLIAAQEQAELLLALDDLGPAEPLLKRILAAREEVLGSNHPELQRTLTGLARIDLARDKPLAARHYLERALALVEPHADYQRQEKEAVLTLLIASSEALQDSAASRRYRQQLASFSEDNR</sequence>
<dbReference type="Pfam" id="PF13424">
    <property type="entry name" value="TPR_12"/>
    <property type="match status" value="2"/>
</dbReference>
<dbReference type="GO" id="GO:0004674">
    <property type="term" value="F:protein serine/threonine kinase activity"/>
    <property type="evidence" value="ECO:0007669"/>
    <property type="project" value="UniProtKB-KW"/>
</dbReference>
<evidence type="ECO:0000259" key="7">
    <source>
        <dbReference type="PROSITE" id="PS50011"/>
    </source>
</evidence>
<dbReference type="PROSITE" id="PS00107">
    <property type="entry name" value="PROTEIN_KINASE_ATP"/>
    <property type="match status" value="1"/>
</dbReference>
<keyword evidence="1" id="KW-0808">Transferase</keyword>
<gene>
    <name evidence="8" type="ORF">FV139_11285</name>
</gene>
<keyword evidence="4 5" id="KW-0067">ATP-binding</keyword>
<feature type="region of interest" description="Disordered" evidence="6">
    <location>
        <begin position="307"/>
        <end position="328"/>
    </location>
</feature>
<dbReference type="InterPro" id="IPR017441">
    <property type="entry name" value="Protein_kinase_ATP_BS"/>
</dbReference>
<dbReference type="SUPFAM" id="SSF48452">
    <property type="entry name" value="TPR-like"/>
    <property type="match status" value="2"/>
</dbReference>
<reference evidence="8 9" key="1">
    <citation type="submission" date="2019-08" db="EMBL/GenBank/DDBJ databases">
        <title>Parahaliea maris sp. nov., isolated from the surface seawater.</title>
        <authorList>
            <person name="Liu Y."/>
        </authorList>
    </citation>
    <scope>NUCLEOTIDE SEQUENCE [LARGE SCALE GENOMIC DNA]</scope>
    <source>
        <strain evidence="8 9">HSLHS9</strain>
    </source>
</reference>
<dbReference type="CDD" id="cd14014">
    <property type="entry name" value="STKc_PknB_like"/>
    <property type="match status" value="1"/>
</dbReference>
<keyword evidence="8" id="KW-0723">Serine/threonine-protein kinase</keyword>
<dbReference type="InterPro" id="IPR000719">
    <property type="entry name" value="Prot_kinase_dom"/>
</dbReference>
<comment type="caution">
    <text evidence="8">The sequence shown here is derived from an EMBL/GenBank/DDBJ whole genome shotgun (WGS) entry which is preliminary data.</text>
</comment>
<keyword evidence="3 8" id="KW-0418">Kinase</keyword>
<keyword evidence="9" id="KW-1185">Reference proteome</keyword>
<dbReference type="GO" id="GO:0005524">
    <property type="term" value="F:ATP binding"/>
    <property type="evidence" value="ECO:0007669"/>
    <property type="project" value="UniProtKB-UniRule"/>
</dbReference>
<dbReference type="Gene3D" id="3.30.200.20">
    <property type="entry name" value="Phosphorylase Kinase, domain 1"/>
    <property type="match status" value="1"/>
</dbReference>
<dbReference type="InterPro" id="IPR011990">
    <property type="entry name" value="TPR-like_helical_dom_sf"/>
</dbReference>
<accession>A0A5C8ZZY8</accession>
<organism evidence="8 9">
    <name type="scientific">Parahaliea maris</name>
    <dbReference type="NCBI Taxonomy" id="2716870"/>
    <lineage>
        <taxon>Bacteria</taxon>
        <taxon>Pseudomonadati</taxon>
        <taxon>Pseudomonadota</taxon>
        <taxon>Gammaproteobacteria</taxon>
        <taxon>Cellvibrionales</taxon>
        <taxon>Halieaceae</taxon>
        <taxon>Parahaliea</taxon>
    </lineage>
</organism>
<evidence type="ECO:0000256" key="5">
    <source>
        <dbReference type="PROSITE-ProRule" id="PRU10141"/>
    </source>
</evidence>
<dbReference type="PANTHER" id="PTHR43289:SF34">
    <property type="entry name" value="SERINE_THREONINE-PROTEIN KINASE YBDM-RELATED"/>
    <property type="match status" value="1"/>
</dbReference>
<evidence type="ECO:0000256" key="6">
    <source>
        <dbReference type="SAM" id="MobiDB-lite"/>
    </source>
</evidence>
<evidence type="ECO:0000256" key="3">
    <source>
        <dbReference type="ARBA" id="ARBA00022777"/>
    </source>
</evidence>
<dbReference type="SMART" id="SM00028">
    <property type="entry name" value="TPR"/>
    <property type="match status" value="5"/>
</dbReference>
<evidence type="ECO:0000256" key="4">
    <source>
        <dbReference type="ARBA" id="ARBA00022840"/>
    </source>
</evidence>
<feature type="domain" description="Protein kinase" evidence="7">
    <location>
        <begin position="81"/>
        <end position="366"/>
    </location>
</feature>
<evidence type="ECO:0000256" key="1">
    <source>
        <dbReference type="ARBA" id="ARBA00022679"/>
    </source>
</evidence>
<dbReference type="AlphaFoldDB" id="A0A5C8ZZY8"/>
<dbReference type="Pfam" id="PF00069">
    <property type="entry name" value="Pkinase"/>
    <property type="match status" value="1"/>
</dbReference>
<name>A0A5C8ZZY8_9GAMM</name>
<evidence type="ECO:0000313" key="9">
    <source>
        <dbReference type="Proteomes" id="UP000321039"/>
    </source>
</evidence>
<dbReference type="Pfam" id="PF13374">
    <property type="entry name" value="TPR_10"/>
    <property type="match status" value="2"/>
</dbReference>
<feature type="binding site" evidence="5">
    <location>
        <position position="112"/>
    </location>
    <ligand>
        <name>ATP</name>
        <dbReference type="ChEBI" id="CHEBI:30616"/>
    </ligand>
</feature>
<dbReference type="InterPro" id="IPR011009">
    <property type="entry name" value="Kinase-like_dom_sf"/>
</dbReference>
<dbReference type="SUPFAM" id="SSF56112">
    <property type="entry name" value="Protein kinase-like (PK-like)"/>
    <property type="match status" value="1"/>
</dbReference>
<dbReference type="Proteomes" id="UP000321039">
    <property type="component" value="Unassembled WGS sequence"/>
</dbReference>
<protein>
    <submittedName>
        <fullName evidence="8">Serine/threonine protein kinase</fullName>
    </submittedName>
</protein>
<keyword evidence="2 5" id="KW-0547">Nucleotide-binding</keyword>
<dbReference type="EMBL" id="VRZA01000003">
    <property type="protein sequence ID" value="TXS94173.1"/>
    <property type="molecule type" value="Genomic_DNA"/>
</dbReference>